<dbReference type="AlphaFoldDB" id="A0A2T9K9U6"/>
<comment type="caution">
    <text evidence="2">The sequence shown here is derived from an EMBL/GenBank/DDBJ whole genome shotgun (WGS) entry which is preliminary data.</text>
</comment>
<evidence type="ECO:0000256" key="1">
    <source>
        <dbReference type="SAM" id="Phobius"/>
    </source>
</evidence>
<protein>
    <recommendedName>
        <fullName evidence="4">Yip1 domain-containing protein</fullName>
    </recommendedName>
</protein>
<dbReference type="EMBL" id="QDKQ01000024">
    <property type="protein sequence ID" value="PVM92744.1"/>
    <property type="molecule type" value="Genomic_DNA"/>
</dbReference>
<feature type="transmembrane region" description="Helical" evidence="1">
    <location>
        <begin position="153"/>
        <end position="173"/>
    </location>
</feature>
<keyword evidence="1" id="KW-0812">Transmembrane</keyword>
<dbReference type="Proteomes" id="UP000245073">
    <property type="component" value="Unassembled WGS sequence"/>
</dbReference>
<evidence type="ECO:0000313" key="2">
    <source>
        <dbReference type="EMBL" id="PVM92744.1"/>
    </source>
</evidence>
<feature type="transmembrane region" description="Helical" evidence="1">
    <location>
        <begin position="210"/>
        <end position="236"/>
    </location>
</feature>
<keyword evidence="1" id="KW-1133">Transmembrane helix</keyword>
<keyword evidence="3" id="KW-1185">Reference proteome</keyword>
<proteinExistence type="predicted"/>
<feature type="transmembrane region" description="Helical" evidence="1">
    <location>
        <begin position="179"/>
        <end position="198"/>
    </location>
</feature>
<keyword evidence="1" id="KW-0472">Membrane</keyword>
<evidence type="ECO:0000313" key="3">
    <source>
        <dbReference type="Proteomes" id="UP000245073"/>
    </source>
</evidence>
<feature type="transmembrane region" description="Helical" evidence="1">
    <location>
        <begin position="75"/>
        <end position="94"/>
    </location>
</feature>
<name>A0A2T9K9U6_9CAUL</name>
<sequence length="237" mass="26904">MDPRFVQMNKASSMDFMRILRSLEEFLYEVMTWLVFYPRTLLRTALHPIEILDYSRAELRKAEDDQYQETISAPLFLMLSLVISHGVELALHLHPFANVGHGAEKLVGSDQNLIILRSLMFAVFPLMFALEQVRDAKQTLTRKSLRGPFYGECYPASVFCLVFGIGGTIDQAWPDKRAAGWAIMAVAIVWYLLVQIVWLKRFNDRWSRAIGVAVLCFLKASMVVFIVAVAVSLAILG</sequence>
<feature type="transmembrane region" description="Helical" evidence="1">
    <location>
        <begin position="114"/>
        <end position="133"/>
    </location>
</feature>
<organism evidence="2 3">
    <name type="scientific">Caulobacter endophyticus</name>
    <dbReference type="NCBI Taxonomy" id="2172652"/>
    <lineage>
        <taxon>Bacteria</taxon>
        <taxon>Pseudomonadati</taxon>
        <taxon>Pseudomonadota</taxon>
        <taxon>Alphaproteobacteria</taxon>
        <taxon>Caulobacterales</taxon>
        <taxon>Caulobacteraceae</taxon>
        <taxon>Caulobacter</taxon>
    </lineage>
</organism>
<gene>
    <name evidence="2" type="ORF">DDF67_05090</name>
</gene>
<evidence type="ECO:0008006" key="4">
    <source>
        <dbReference type="Google" id="ProtNLM"/>
    </source>
</evidence>
<reference evidence="2 3" key="1">
    <citation type="submission" date="2018-04" db="EMBL/GenBank/DDBJ databases">
        <title>The genome sequence of Caulobacter sp. 744.</title>
        <authorList>
            <person name="Gao J."/>
            <person name="Sun J."/>
        </authorList>
    </citation>
    <scope>NUCLEOTIDE SEQUENCE [LARGE SCALE GENOMIC DNA]</scope>
    <source>
        <strain evidence="2 3">774</strain>
    </source>
</reference>
<accession>A0A2T9K9U6</accession>